<gene>
    <name evidence="1" type="ORF">OKIT_1166</name>
</gene>
<dbReference type="EMBL" id="AFVZ01000001">
    <property type="protein sequence ID" value="EHN59264.1"/>
    <property type="molecule type" value="Genomic_DNA"/>
</dbReference>
<protein>
    <submittedName>
        <fullName evidence="1">Putative small secreted protein</fullName>
    </submittedName>
</protein>
<name>G9WJR5_9LACO</name>
<proteinExistence type="predicted"/>
<accession>G9WJR5</accession>
<dbReference type="OrthoDB" id="2989832at2"/>
<evidence type="ECO:0000313" key="2">
    <source>
        <dbReference type="Proteomes" id="UP000004959"/>
    </source>
</evidence>
<organism evidence="1 2">
    <name type="scientific">Oenococcus kitaharae DSM 17330</name>
    <dbReference type="NCBI Taxonomy" id="1045004"/>
    <lineage>
        <taxon>Bacteria</taxon>
        <taxon>Bacillati</taxon>
        <taxon>Bacillota</taxon>
        <taxon>Bacilli</taxon>
        <taxon>Lactobacillales</taxon>
        <taxon>Lactobacillaceae</taxon>
        <taxon>Oenococcus</taxon>
    </lineage>
</organism>
<dbReference type="RefSeq" id="WP_007746086.1">
    <property type="nucleotide sequence ID" value="NZ_CM001398.1"/>
</dbReference>
<evidence type="ECO:0000313" key="1">
    <source>
        <dbReference type="EMBL" id="EHN59264.1"/>
    </source>
</evidence>
<dbReference type="eggNOG" id="COG5584">
    <property type="taxonomic scope" value="Bacteria"/>
</dbReference>
<dbReference type="AlphaFoldDB" id="G9WJR5"/>
<keyword evidence="2" id="KW-1185">Reference proteome</keyword>
<dbReference type="Proteomes" id="UP000004959">
    <property type="component" value="Chromosome"/>
</dbReference>
<dbReference type="NCBIfam" id="TIGR01167">
    <property type="entry name" value="LPXTG_anchor"/>
    <property type="match status" value="1"/>
</dbReference>
<dbReference type="STRING" id="336988.NT96_07505"/>
<sequence>MSKNHNNLIAAGIGFALAGGLSWLLAKKIKNNNADQVLDQVKQSLSAQGTVSHAWINGQRTGSDDYDVKAVYMGGAWITSDAGETKKIDFIANADTSEILFVKNAKD</sequence>
<reference evidence="1 2" key="1">
    <citation type="journal article" date="2012" name="PLoS ONE">
        <title>Functional divergence in the genus oenococcus as predicted by genome sequencing of the newly-described species, Oenococcus kitaharae.</title>
        <authorList>
            <person name="Borneman A.R."/>
            <person name="McCarthy J.M."/>
            <person name="Chambers P.J."/>
            <person name="Bartowsky E.J."/>
        </authorList>
    </citation>
    <scope>NUCLEOTIDE SEQUENCE [LARGE SCALE GENOMIC DNA]</scope>
    <source>
        <strain evidence="2">DSM17330</strain>
    </source>
</reference>
<dbReference type="PATRIC" id="fig|1045004.4.peg.1163"/>
<comment type="caution">
    <text evidence="1">The sequence shown here is derived from an EMBL/GenBank/DDBJ whole genome shotgun (WGS) entry which is preliminary data.</text>
</comment>
<dbReference type="HOGENOM" id="CLU_149310_0_0_9"/>